<evidence type="ECO:0000313" key="2">
    <source>
        <dbReference type="Proteomes" id="UP000607653"/>
    </source>
</evidence>
<proteinExistence type="predicted"/>
<dbReference type="EMBL" id="DUZY01000002">
    <property type="protein sequence ID" value="DAD29341.1"/>
    <property type="molecule type" value="Genomic_DNA"/>
</dbReference>
<dbReference type="Proteomes" id="UP000607653">
    <property type="component" value="Unassembled WGS sequence"/>
</dbReference>
<comment type="caution">
    <text evidence="1">The sequence shown here is derived from an EMBL/GenBank/DDBJ whole genome shotgun (WGS) entry which is preliminary data.</text>
</comment>
<name>A0A822YCU4_NELNU</name>
<evidence type="ECO:0000313" key="1">
    <source>
        <dbReference type="EMBL" id="DAD29341.1"/>
    </source>
</evidence>
<dbReference type="AlphaFoldDB" id="A0A822YCU4"/>
<reference evidence="1 2" key="1">
    <citation type="journal article" date="2020" name="Mol. Biol. Evol.">
        <title>Distinct Expression and Methylation Patterns for Genes with Different Fates following a Single Whole-Genome Duplication in Flowering Plants.</title>
        <authorList>
            <person name="Shi T."/>
            <person name="Rahmani R.S."/>
            <person name="Gugger P.F."/>
            <person name="Wang M."/>
            <person name="Li H."/>
            <person name="Zhang Y."/>
            <person name="Li Z."/>
            <person name="Wang Q."/>
            <person name="Van de Peer Y."/>
            <person name="Marchal K."/>
            <person name="Chen J."/>
        </authorList>
    </citation>
    <scope>NUCLEOTIDE SEQUENCE [LARGE SCALE GENOMIC DNA]</scope>
    <source>
        <tissue evidence="1">Leaf</tissue>
    </source>
</reference>
<gene>
    <name evidence="1" type="ORF">HUJ06_030809</name>
</gene>
<protein>
    <submittedName>
        <fullName evidence="1">Uncharacterized protein</fullName>
    </submittedName>
</protein>
<organism evidence="1 2">
    <name type="scientific">Nelumbo nucifera</name>
    <name type="common">Sacred lotus</name>
    <dbReference type="NCBI Taxonomy" id="4432"/>
    <lineage>
        <taxon>Eukaryota</taxon>
        <taxon>Viridiplantae</taxon>
        <taxon>Streptophyta</taxon>
        <taxon>Embryophyta</taxon>
        <taxon>Tracheophyta</taxon>
        <taxon>Spermatophyta</taxon>
        <taxon>Magnoliopsida</taxon>
        <taxon>Proteales</taxon>
        <taxon>Nelumbonaceae</taxon>
        <taxon>Nelumbo</taxon>
    </lineage>
</organism>
<sequence length="83" mass="9290">MDEKQWKMEEKSLTENVTAIASDPKFRAAVAAAITSFISKENPNFQPKEPTLVHKDAKHGGSSSNRWCFESLPSCSKPLCHLR</sequence>
<accession>A0A822YCU4</accession>
<keyword evidence="2" id="KW-1185">Reference proteome</keyword>